<organism evidence="2 3">
    <name type="scientific">Fusarium austroafricanum</name>
    <dbReference type="NCBI Taxonomy" id="2364996"/>
    <lineage>
        <taxon>Eukaryota</taxon>
        <taxon>Fungi</taxon>
        <taxon>Dikarya</taxon>
        <taxon>Ascomycota</taxon>
        <taxon>Pezizomycotina</taxon>
        <taxon>Sordariomycetes</taxon>
        <taxon>Hypocreomycetidae</taxon>
        <taxon>Hypocreales</taxon>
        <taxon>Nectriaceae</taxon>
        <taxon>Fusarium</taxon>
        <taxon>Fusarium concolor species complex</taxon>
    </lineage>
</organism>
<name>A0A8H4KKJ2_9HYPO</name>
<sequence>MNSAPKKTKRKKKKKQKHNDKEAALIRKGQGRMPCHKSRRSYRLLRKRTATLCVPKADGDFLKFPVDEDRMNKICPSWPQFEILGRGERKVDIGDFNFGEQNANALKMVLEIVHGNQVLDYAGSNDVDPNFLFYVTEVHACLGHPKHTYRSDENPNMVGTPSAQTFPFFRLGAIASCIFKLVERAGYLYRVKDWLLLAVVADRLELNNVMQLVRNNLSLFCRSDTKEVPGKVRDSIKDREWSMIQQLNMMDENMLDMRKFYVDDIFKGFRLLSHQLLYLDGGILPNEEILDTYEAWKVAPCSYCLSISSEEFHQGLMAVHLWPLCAKSYRDCVIDLIHVIRDMEEKTIVGRHCNQLAHFYDHLRMLCKSSFDWREFGSVEGGPMDSMQTEPERDAVQN</sequence>
<feature type="compositionally biased region" description="Basic residues" evidence="1">
    <location>
        <begin position="1"/>
        <end position="18"/>
    </location>
</feature>
<dbReference type="AlphaFoldDB" id="A0A8H4KKJ2"/>
<evidence type="ECO:0000256" key="1">
    <source>
        <dbReference type="SAM" id="MobiDB-lite"/>
    </source>
</evidence>
<evidence type="ECO:0000313" key="3">
    <source>
        <dbReference type="Proteomes" id="UP000605986"/>
    </source>
</evidence>
<proteinExistence type="predicted"/>
<keyword evidence="3" id="KW-1185">Reference proteome</keyword>
<comment type="caution">
    <text evidence="2">The sequence shown here is derived from an EMBL/GenBank/DDBJ whole genome shotgun (WGS) entry which is preliminary data.</text>
</comment>
<accession>A0A8H4KKJ2</accession>
<gene>
    <name evidence="2" type="ORF">F53441_6060</name>
</gene>
<dbReference type="OrthoDB" id="5042684at2759"/>
<dbReference type="Proteomes" id="UP000605986">
    <property type="component" value="Unassembled WGS sequence"/>
</dbReference>
<evidence type="ECO:0000313" key="2">
    <source>
        <dbReference type="EMBL" id="KAF4450883.1"/>
    </source>
</evidence>
<dbReference type="EMBL" id="JAADJG010000237">
    <property type="protein sequence ID" value="KAF4450883.1"/>
    <property type="molecule type" value="Genomic_DNA"/>
</dbReference>
<feature type="region of interest" description="Disordered" evidence="1">
    <location>
        <begin position="1"/>
        <end position="23"/>
    </location>
</feature>
<protein>
    <submittedName>
        <fullName evidence="2">Uncharacterized protein</fullName>
    </submittedName>
</protein>
<reference evidence="2" key="1">
    <citation type="submission" date="2020-01" db="EMBL/GenBank/DDBJ databases">
        <title>Identification and distribution of gene clusters putatively required for synthesis of sphingolipid metabolism inhibitors in phylogenetically diverse species of the filamentous fungus Fusarium.</title>
        <authorList>
            <person name="Kim H.-S."/>
            <person name="Busman M."/>
            <person name="Brown D.W."/>
            <person name="Divon H."/>
            <person name="Uhlig S."/>
            <person name="Proctor R.H."/>
        </authorList>
    </citation>
    <scope>NUCLEOTIDE SEQUENCE</scope>
    <source>
        <strain evidence="2">NRRL 53441</strain>
    </source>
</reference>